<reference evidence="1 2" key="1">
    <citation type="submission" date="2016-03" db="EMBL/GenBank/DDBJ databases">
        <authorList>
            <person name="Ploux O."/>
        </authorList>
    </citation>
    <scope>NUCLEOTIDE SEQUENCE [LARGE SCALE GENOMIC DNA]</scope>
    <source>
        <strain evidence="1 2">URUG2</strain>
    </source>
</reference>
<keyword evidence="2" id="KW-1185">Reference proteome</keyword>
<evidence type="ECO:0000313" key="2">
    <source>
        <dbReference type="Proteomes" id="UP000225277"/>
    </source>
</evidence>
<sequence length="146" mass="17006">MKHYFRDAVSIAIDKPELGGRESWRSSTSQERDALFHQLYQLHVAPLTISTFVSRIVCKNINFCASFNQNNDQPNDALMRGIVEDMFVERCELFPLSIMFFQDPKGVELFQSWVLTVVPRYEHSRILGKYKDSRTGLFGRPPFDLR</sequence>
<dbReference type="EMBL" id="FJUY01000012">
    <property type="protein sequence ID" value="CZT22074.1"/>
    <property type="molecule type" value="Genomic_DNA"/>
</dbReference>
<evidence type="ECO:0000313" key="1">
    <source>
        <dbReference type="EMBL" id="CZT22074.1"/>
    </source>
</evidence>
<protein>
    <submittedName>
        <fullName evidence="1">Uncharacterized protein</fullName>
    </submittedName>
</protein>
<organism evidence="1 2">
    <name type="scientific">Ramularia collo-cygni</name>
    <dbReference type="NCBI Taxonomy" id="112498"/>
    <lineage>
        <taxon>Eukaryota</taxon>
        <taxon>Fungi</taxon>
        <taxon>Dikarya</taxon>
        <taxon>Ascomycota</taxon>
        <taxon>Pezizomycotina</taxon>
        <taxon>Dothideomycetes</taxon>
        <taxon>Dothideomycetidae</taxon>
        <taxon>Mycosphaerellales</taxon>
        <taxon>Mycosphaerellaceae</taxon>
        <taxon>Ramularia</taxon>
    </lineage>
</organism>
<dbReference type="RefSeq" id="XP_023628963.1">
    <property type="nucleotide sequence ID" value="XM_023773195.1"/>
</dbReference>
<accession>A0A2D3VGN7</accession>
<dbReference type="Proteomes" id="UP000225277">
    <property type="component" value="Unassembled WGS sequence"/>
</dbReference>
<gene>
    <name evidence="1" type="ORF">RCC_07942</name>
</gene>
<name>A0A2D3VGN7_9PEZI</name>
<dbReference type="GeneID" id="35603045"/>
<dbReference type="AlphaFoldDB" id="A0A2D3VGN7"/>
<proteinExistence type="predicted"/>